<comment type="caution">
    <text evidence="3">The sequence shown here is derived from an EMBL/GenBank/DDBJ whole genome shotgun (WGS) entry which is preliminary data.</text>
</comment>
<dbReference type="Pfam" id="PF01408">
    <property type="entry name" value="GFO_IDH_MocA"/>
    <property type="match status" value="1"/>
</dbReference>
<dbReference type="InterPro" id="IPR036291">
    <property type="entry name" value="NAD(P)-bd_dom_sf"/>
</dbReference>
<reference evidence="3 4" key="1">
    <citation type="submission" date="2018-05" db="EMBL/GenBank/DDBJ databases">
        <title>Coraliomargarita sinensis sp. nov., isolated from a marine solar saltern.</title>
        <authorList>
            <person name="Zhou L.Y."/>
        </authorList>
    </citation>
    <scope>NUCLEOTIDE SEQUENCE [LARGE SCALE GENOMIC DNA]</scope>
    <source>
        <strain evidence="3 4">WN38</strain>
    </source>
</reference>
<feature type="domain" description="Gfo/Idh/MocA-like oxidoreductase N-terminal" evidence="1">
    <location>
        <begin position="40"/>
        <end position="165"/>
    </location>
</feature>
<evidence type="ECO:0000259" key="2">
    <source>
        <dbReference type="Pfam" id="PF19051"/>
    </source>
</evidence>
<keyword evidence="4" id="KW-1185">Reference proteome</keyword>
<dbReference type="OrthoDB" id="178664at2"/>
<dbReference type="Proteomes" id="UP000247099">
    <property type="component" value="Unassembled WGS sequence"/>
</dbReference>
<dbReference type="AlphaFoldDB" id="A0A317ZM08"/>
<dbReference type="Gene3D" id="3.40.50.720">
    <property type="entry name" value="NAD(P)-binding Rossmann-like Domain"/>
    <property type="match status" value="1"/>
</dbReference>
<dbReference type="Gene3D" id="3.30.360.10">
    <property type="entry name" value="Dihydrodipicolinate Reductase, domain 2"/>
    <property type="match status" value="1"/>
</dbReference>
<dbReference type="InterPro" id="IPR043906">
    <property type="entry name" value="Gfo/Idh/MocA_OxRdtase_bact_C"/>
</dbReference>
<dbReference type="SUPFAM" id="SSF51735">
    <property type="entry name" value="NAD(P)-binding Rossmann-fold domains"/>
    <property type="match status" value="1"/>
</dbReference>
<dbReference type="Pfam" id="PF19051">
    <property type="entry name" value="GFO_IDH_MocA_C2"/>
    <property type="match status" value="1"/>
</dbReference>
<organism evidence="3 4">
    <name type="scientific">Coraliomargarita sinensis</name>
    <dbReference type="NCBI Taxonomy" id="2174842"/>
    <lineage>
        <taxon>Bacteria</taxon>
        <taxon>Pseudomonadati</taxon>
        <taxon>Verrucomicrobiota</taxon>
        <taxon>Opitutia</taxon>
        <taxon>Puniceicoccales</taxon>
        <taxon>Coraliomargaritaceae</taxon>
        <taxon>Coraliomargarita</taxon>
    </lineage>
</organism>
<dbReference type="InterPro" id="IPR050463">
    <property type="entry name" value="Gfo/Idh/MocA_oxidrdct_glycsds"/>
</dbReference>
<evidence type="ECO:0000259" key="1">
    <source>
        <dbReference type="Pfam" id="PF01408"/>
    </source>
</evidence>
<accession>A0A317ZM08</accession>
<dbReference type="PANTHER" id="PTHR43818">
    <property type="entry name" value="BCDNA.GH03377"/>
    <property type="match status" value="1"/>
</dbReference>
<dbReference type="GO" id="GO:0000166">
    <property type="term" value="F:nucleotide binding"/>
    <property type="evidence" value="ECO:0007669"/>
    <property type="project" value="InterPro"/>
</dbReference>
<evidence type="ECO:0000313" key="4">
    <source>
        <dbReference type="Proteomes" id="UP000247099"/>
    </source>
</evidence>
<dbReference type="InterPro" id="IPR000683">
    <property type="entry name" value="Gfo/Idh/MocA-like_OxRdtase_N"/>
</dbReference>
<dbReference type="InterPro" id="IPR006311">
    <property type="entry name" value="TAT_signal"/>
</dbReference>
<dbReference type="PANTHER" id="PTHR43818:SF5">
    <property type="entry name" value="OXIDOREDUCTASE FAMILY PROTEIN"/>
    <property type="match status" value="1"/>
</dbReference>
<feature type="domain" description="Gfo/Idh/MocA-like oxidoreductase bacterial type C-terminal" evidence="2">
    <location>
        <begin position="211"/>
        <end position="274"/>
    </location>
</feature>
<dbReference type="InParanoid" id="A0A317ZM08"/>
<dbReference type="SUPFAM" id="SSF55347">
    <property type="entry name" value="Glyceraldehyde-3-phosphate dehydrogenase-like, C-terminal domain"/>
    <property type="match status" value="1"/>
</dbReference>
<proteinExistence type="predicted"/>
<name>A0A317ZM08_9BACT</name>
<gene>
    <name evidence="3" type="ORF">DDZ13_07775</name>
</gene>
<protein>
    <submittedName>
        <fullName evidence="3">Dehydrogenase</fullName>
    </submittedName>
</protein>
<dbReference type="RefSeq" id="WP_110130872.1">
    <property type="nucleotide sequence ID" value="NZ_QHJQ01000004.1"/>
</dbReference>
<dbReference type="EMBL" id="QHJQ01000004">
    <property type="protein sequence ID" value="PXA04421.1"/>
    <property type="molecule type" value="Genomic_DNA"/>
</dbReference>
<sequence>MKSSDVNVFSRRRFLATSGGFIASTMALRGQDVVGANEQIRVGFIGLGGRGNSLLGQFLFQTKKGYIKNAKLVAVCDPDTEHMEKAAARAGTKPAMIRDYRKLLERKDIDAVFIASPNHWHALHTIHACQAGKDVYVEKPVSHTVWESNQMLAAVEKYGQIVQAGTQNRSDSGLIDAFKYLKEGNLGAIQSVHGLCIKNRNSIGKLDQPLVPPASLDYNLWLGPSQDKPIYRPQLHYDWHWDYNTGNGDIGNQGPHEFDLISWLLGDPEMPTEVFSYGGRFGWDDAGETANMQFATYQLNGVPCYFEVNDMSLKPDANVPANYKGIRIGIVVNCEGGEFRGGRGGGYVLGPDGKTKIAKFPGDAGRWHMLNFFDAVRSRRTQDLRAPLINSCKSAAIPHFANISLRTGEQVPLAKLPSVLPQTAEFADVIERQSKQLKNWNIDFEKTLCTVGSNVILNPATGDVSGPANAAAFNRPQFRKGFEVPELANNAFLKSKL</sequence>
<evidence type="ECO:0000313" key="3">
    <source>
        <dbReference type="EMBL" id="PXA04421.1"/>
    </source>
</evidence>
<dbReference type="PROSITE" id="PS51318">
    <property type="entry name" value="TAT"/>
    <property type="match status" value="1"/>
</dbReference>